<dbReference type="EMBL" id="NMQW01000002">
    <property type="protein sequence ID" value="OXM87952.1"/>
    <property type="molecule type" value="Genomic_DNA"/>
</dbReference>
<dbReference type="Gene3D" id="3.40.190.10">
    <property type="entry name" value="Periplasmic binding protein-like II"/>
    <property type="match status" value="2"/>
</dbReference>
<evidence type="ECO:0000313" key="2">
    <source>
        <dbReference type="Proteomes" id="UP000215509"/>
    </source>
</evidence>
<dbReference type="Pfam" id="PF01547">
    <property type="entry name" value="SBP_bac_1"/>
    <property type="match status" value="1"/>
</dbReference>
<comment type="caution">
    <text evidence="1">The sequence shown here is derived from an EMBL/GenBank/DDBJ whole genome shotgun (WGS) entry which is preliminary data.</text>
</comment>
<name>A0A229UWX1_9BACL</name>
<dbReference type="PANTHER" id="PTHR43649">
    <property type="entry name" value="ARABINOSE-BINDING PROTEIN-RELATED"/>
    <property type="match status" value="1"/>
</dbReference>
<dbReference type="AlphaFoldDB" id="A0A229UWX1"/>
<accession>A0A229UWX1</accession>
<dbReference type="Proteomes" id="UP000215509">
    <property type="component" value="Unassembled WGS sequence"/>
</dbReference>
<dbReference type="InterPro" id="IPR006059">
    <property type="entry name" value="SBP"/>
</dbReference>
<organism evidence="1 2">
    <name type="scientific">Paenibacillus rigui</name>
    <dbReference type="NCBI Taxonomy" id="554312"/>
    <lineage>
        <taxon>Bacteria</taxon>
        <taxon>Bacillati</taxon>
        <taxon>Bacillota</taxon>
        <taxon>Bacilli</taxon>
        <taxon>Bacillales</taxon>
        <taxon>Paenibacillaceae</taxon>
        <taxon>Paenibacillus</taxon>
    </lineage>
</organism>
<evidence type="ECO:0000313" key="1">
    <source>
        <dbReference type="EMBL" id="OXM87952.1"/>
    </source>
</evidence>
<protein>
    <recommendedName>
        <fullName evidence="3">ABC transporter substrate-binding protein</fullName>
    </recommendedName>
</protein>
<evidence type="ECO:0008006" key="3">
    <source>
        <dbReference type="Google" id="ProtNLM"/>
    </source>
</evidence>
<dbReference type="RefSeq" id="WP_094013202.1">
    <property type="nucleotide sequence ID" value="NZ_NMQW01000002.1"/>
</dbReference>
<reference evidence="1 2" key="1">
    <citation type="submission" date="2017-07" db="EMBL/GenBank/DDBJ databases">
        <title>Genome sequencing and assembly of Paenibacillus rigui.</title>
        <authorList>
            <person name="Mayilraj S."/>
        </authorList>
    </citation>
    <scope>NUCLEOTIDE SEQUENCE [LARGE SCALE GENOMIC DNA]</scope>
    <source>
        <strain evidence="1 2">JCM 16352</strain>
    </source>
</reference>
<gene>
    <name evidence="1" type="ORF">CF651_02295</name>
</gene>
<dbReference type="OrthoDB" id="9770625at2"/>
<dbReference type="PANTHER" id="PTHR43649:SF12">
    <property type="entry name" value="DIACETYLCHITOBIOSE BINDING PROTEIN DASA"/>
    <property type="match status" value="1"/>
</dbReference>
<proteinExistence type="predicted"/>
<sequence>METRQQSQVQQLKLISREFSGFEASFGVQAQHFEQLTGWRVEREFEEIHRLYDRMIADKEALSTSHDLFLCVTDWLPEAIQQKLLLPLNDFLRKDPPDGWPEAWAPSMRGLQTAADGSIYGIAYHDGPEMFIYRKDLFEDPAEQDAFIKRFGYPLQVPATWSRFLDVAQFFTRPEQGLHGALTASYPDGHNNVYDFLIHLWSRGGELVTPDWKPAFHHEAGREALQYLVDLIHKHQVVPVEALSMDSVKSGHVFAQGGIAMMWNWAGFAAVAEMPDMSRIVGKVGTGLIPRGDGIDGRHMSLNIYWVLGIPAGSPNPEMAYRFMKETASAAMDKATSTCGGNGTRLSTWRDEEVRKQFPYYQQIEAVHQQVKSPLPIPEYPAINEVLSEMVNDALNQRVQVQQALEQAAERVQQILVRAGYNGHGQMEAESYGLE</sequence>
<dbReference type="InterPro" id="IPR050490">
    <property type="entry name" value="Bact_solute-bd_prot1"/>
</dbReference>
<dbReference type="SUPFAM" id="SSF53850">
    <property type="entry name" value="Periplasmic binding protein-like II"/>
    <property type="match status" value="1"/>
</dbReference>
<keyword evidence="2" id="KW-1185">Reference proteome</keyword>